<protein>
    <submittedName>
        <fullName evidence="4">Flagellar biosynthetic protein FlhB</fullName>
    </submittedName>
</protein>
<dbReference type="SUPFAM" id="SSF160544">
    <property type="entry name" value="EscU C-terminal domain-like"/>
    <property type="match status" value="1"/>
</dbReference>
<sequence>MDSSSQDRNLPASERKLQKARDEGQVARSRELSHLAILGGGALSLMWLAPLMFERLKTQLSLQLQFDVHAVQEPLNMLHRLGSMVTVGMVACTVFAAIVSIISILSTLAVGGWVASLKPITPDFSRINPFSGLGRMFTKDKATEVLKMIFIASMLLAVGFTYLSKGMDTLATLVLQPSSSAITYLANWLTTGMGLMLLVVLLVAMVDVPLQNFLHQSRMKMSHEEMKKEHKESDGNPQMKGLIRQRQRDIAQGNSIKAVPKADFVLMNPTHYAVAIRYDESSMAAPRVISKGADLLAFKIRDLAQEHAIPVLQSPMLARALYANAEIDQDIPTSLYTAVAQVLAYIYRLKAAMRGDGPMPGEPPVPFVPPELDPHSKVVASTDTP</sequence>
<evidence type="ECO:0000256" key="2">
    <source>
        <dbReference type="SAM" id="MobiDB-lite"/>
    </source>
</evidence>
<keyword evidence="4" id="KW-0969">Cilium</keyword>
<feature type="transmembrane region" description="Helical" evidence="3">
    <location>
        <begin position="184"/>
        <end position="210"/>
    </location>
</feature>
<dbReference type="Proteomes" id="UP000824366">
    <property type="component" value="Chromosome"/>
</dbReference>
<feature type="transmembrane region" description="Helical" evidence="3">
    <location>
        <begin position="84"/>
        <end position="117"/>
    </location>
</feature>
<reference evidence="4 5" key="1">
    <citation type="journal article" date="2021" name="Microbiol. Spectr.">
        <title>A Single Bacterium Capable of Oxidation and Reduction of Iron at Circumneutral pH.</title>
        <authorList>
            <person name="Kato S."/>
            <person name="Ohkuma M."/>
        </authorList>
    </citation>
    <scope>NUCLEOTIDE SEQUENCE [LARGE SCALE GENOMIC DNA]</scope>
    <source>
        <strain evidence="4 5">MIZ03</strain>
    </source>
</reference>
<feature type="compositionally biased region" description="Basic and acidic residues" evidence="2">
    <location>
        <begin position="13"/>
        <end position="25"/>
    </location>
</feature>
<keyword evidence="3" id="KW-0472">Membrane</keyword>
<dbReference type="EMBL" id="AP024238">
    <property type="protein sequence ID" value="BCO28898.1"/>
    <property type="molecule type" value="Genomic_DNA"/>
</dbReference>
<keyword evidence="5" id="KW-1185">Reference proteome</keyword>
<keyword evidence="4" id="KW-0282">Flagellum</keyword>
<keyword evidence="4" id="KW-0966">Cell projection</keyword>
<dbReference type="PRINTS" id="PR00950">
    <property type="entry name" value="TYPE3IMSPROT"/>
</dbReference>
<evidence type="ECO:0000256" key="3">
    <source>
        <dbReference type="SAM" id="Phobius"/>
    </source>
</evidence>
<feature type="region of interest" description="Disordered" evidence="2">
    <location>
        <begin position="360"/>
        <end position="385"/>
    </location>
</feature>
<feature type="compositionally biased region" description="Pro residues" evidence="2">
    <location>
        <begin position="360"/>
        <end position="371"/>
    </location>
</feature>
<evidence type="ECO:0000256" key="1">
    <source>
        <dbReference type="ARBA" id="ARBA00010690"/>
    </source>
</evidence>
<evidence type="ECO:0000313" key="4">
    <source>
        <dbReference type="EMBL" id="BCO28898.1"/>
    </source>
</evidence>
<dbReference type="InterPro" id="IPR029025">
    <property type="entry name" value="T3SS_substrate_exporter_C"/>
</dbReference>
<evidence type="ECO:0000313" key="5">
    <source>
        <dbReference type="Proteomes" id="UP000824366"/>
    </source>
</evidence>
<dbReference type="InterPro" id="IPR006135">
    <property type="entry name" value="T3SS_substrate_exporter"/>
</dbReference>
<gene>
    <name evidence="4" type="ORF">MIZ03_3808</name>
</gene>
<name>A0ABN6DFL3_9BURK</name>
<feature type="region of interest" description="Disordered" evidence="2">
    <location>
        <begin position="1"/>
        <end position="25"/>
    </location>
</feature>
<proteinExistence type="inferred from homology"/>
<dbReference type="RefSeq" id="WP_223904806.1">
    <property type="nucleotide sequence ID" value="NZ_AP024238.1"/>
</dbReference>
<feature type="transmembrane region" description="Helical" evidence="3">
    <location>
        <begin position="145"/>
        <end position="164"/>
    </location>
</feature>
<accession>A0ABN6DFL3</accession>
<dbReference type="Gene3D" id="3.40.1690.10">
    <property type="entry name" value="secretion proteins EscU"/>
    <property type="match status" value="1"/>
</dbReference>
<keyword evidence="3" id="KW-0812">Transmembrane</keyword>
<organism evidence="4 5">
    <name type="scientific">Rhodoferax lithotrophicus</name>
    <dbReference type="NCBI Taxonomy" id="2798804"/>
    <lineage>
        <taxon>Bacteria</taxon>
        <taxon>Pseudomonadati</taxon>
        <taxon>Pseudomonadota</taxon>
        <taxon>Betaproteobacteria</taxon>
        <taxon>Burkholderiales</taxon>
        <taxon>Comamonadaceae</taxon>
        <taxon>Rhodoferax</taxon>
    </lineage>
</organism>
<feature type="transmembrane region" description="Helical" evidence="3">
    <location>
        <begin position="35"/>
        <end position="53"/>
    </location>
</feature>
<comment type="similarity">
    <text evidence="1">Belongs to the type III secretion exporter family.</text>
</comment>
<keyword evidence="3" id="KW-1133">Transmembrane helix</keyword>
<dbReference type="PANTHER" id="PTHR30531:SF12">
    <property type="entry name" value="FLAGELLAR BIOSYNTHETIC PROTEIN FLHB"/>
    <property type="match status" value="1"/>
</dbReference>
<dbReference type="PANTHER" id="PTHR30531">
    <property type="entry name" value="FLAGELLAR BIOSYNTHETIC PROTEIN FLHB"/>
    <property type="match status" value="1"/>
</dbReference>
<dbReference type="Pfam" id="PF01312">
    <property type="entry name" value="Bac_export_2"/>
    <property type="match status" value="1"/>
</dbReference>